<feature type="transmembrane region" description="Helical" evidence="7">
    <location>
        <begin position="277"/>
        <end position="305"/>
    </location>
</feature>
<feature type="transmembrane region" description="Helical" evidence="7">
    <location>
        <begin position="381"/>
        <end position="398"/>
    </location>
</feature>
<feature type="transmembrane region" description="Helical" evidence="7">
    <location>
        <begin position="21"/>
        <end position="41"/>
    </location>
</feature>
<evidence type="ECO:0000256" key="6">
    <source>
        <dbReference type="SAM" id="MobiDB-lite"/>
    </source>
</evidence>
<evidence type="ECO:0000256" key="5">
    <source>
        <dbReference type="ARBA" id="ARBA00023136"/>
    </source>
</evidence>
<evidence type="ECO:0000256" key="7">
    <source>
        <dbReference type="SAM" id="Phobius"/>
    </source>
</evidence>
<accession>A0A919VQT8</accession>
<dbReference type="GO" id="GO:0022857">
    <property type="term" value="F:transmembrane transporter activity"/>
    <property type="evidence" value="ECO:0007669"/>
    <property type="project" value="InterPro"/>
</dbReference>
<keyword evidence="5 7" id="KW-0472">Membrane</keyword>
<dbReference type="Proteomes" id="UP000680865">
    <property type="component" value="Unassembled WGS sequence"/>
</dbReference>
<evidence type="ECO:0000313" key="8">
    <source>
        <dbReference type="EMBL" id="GIM72926.1"/>
    </source>
</evidence>
<feature type="transmembrane region" description="Helical" evidence="7">
    <location>
        <begin position="230"/>
        <end position="252"/>
    </location>
</feature>
<feature type="transmembrane region" description="Helical" evidence="7">
    <location>
        <begin position="160"/>
        <end position="179"/>
    </location>
</feature>
<keyword evidence="4 7" id="KW-1133">Transmembrane helix</keyword>
<dbReference type="PANTHER" id="PTHR42770:SF13">
    <property type="entry name" value="L-METHIONINE_BRANCHED-CHAIN AMINO ACID EXPORTER YJEH"/>
    <property type="match status" value="1"/>
</dbReference>
<feature type="transmembrane region" description="Helical" evidence="7">
    <location>
        <begin position="404"/>
        <end position="421"/>
    </location>
</feature>
<feature type="transmembrane region" description="Helical" evidence="7">
    <location>
        <begin position="191"/>
        <end position="209"/>
    </location>
</feature>
<comment type="subcellular location">
    <subcellularLocation>
        <location evidence="1">Cell membrane</location>
        <topology evidence="1">Multi-pass membrane protein</topology>
    </subcellularLocation>
</comment>
<feature type="transmembrane region" description="Helical" evidence="7">
    <location>
        <begin position="97"/>
        <end position="119"/>
    </location>
</feature>
<dbReference type="Gene3D" id="1.20.1740.10">
    <property type="entry name" value="Amino acid/polyamine transporter I"/>
    <property type="match status" value="1"/>
</dbReference>
<proteinExistence type="predicted"/>
<organism evidence="8 9">
    <name type="scientific">Winogradskya consettensis</name>
    <dbReference type="NCBI Taxonomy" id="113560"/>
    <lineage>
        <taxon>Bacteria</taxon>
        <taxon>Bacillati</taxon>
        <taxon>Actinomycetota</taxon>
        <taxon>Actinomycetes</taxon>
        <taxon>Micromonosporales</taxon>
        <taxon>Micromonosporaceae</taxon>
        <taxon>Winogradskya</taxon>
    </lineage>
</organism>
<comment type="caution">
    <text evidence="8">The sequence shown here is derived from an EMBL/GenBank/DDBJ whole genome shotgun (WGS) entry which is preliminary data.</text>
</comment>
<keyword evidence="2" id="KW-1003">Cell membrane</keyword>
<dbReference type="InterPro" id="IPR050367">
    <property type="entry name" value="APC_superfamily"/>
</dbReference>
<feature type="transmembrane region" description="Helical" evidence="7">
    <location>
        <begin position="353"/>
        <end position="374"/>
    </location>
</feature>
<gene>
    <name evidence="8" type="ORF">Aco04nite_32640</name>
</gene>
<dbReference type="RefSeq" id="WP_212998051.1">
    <property type="nucleotide sequence ID" value="NZ_BAAATW010000007.1"/>
</dbReference>
<keyword evidence="3 7" id="KW-0812">Transmembrane</keyword>
<dbReference type="InterPro" id="IPR002293">
    <property type="entry name" value="AA/rel_permease1"/>
</dbReference>
<feature type="region of interest" description="Disordered" evidence="6">
    <location>
        <begin position="427"/>
        <end position="452"/>
    </location>
</feature>
<dbReference type="PIRSF" id="PIRSF006060">
    <property type="entry name" value="AA_transporter"/>
    <property type="match status" value="1"/>
</dbReference>
<reference evidence="8" key="1">
    <citation type="submission" date="2021-03" db="EMBL/GenBank/DDBJ databases">
        <title>Whole genome shotgun sequence of Actinoplanes consettensis NBRC 14913.</title>
        <authorList>
            <person name="Komaki H."/>
            <person name="Tamura T."/>
        </authorList>
    </citation>
    <scope>NUCLEOTIDE SEQUENCE</scope>
    <source>
        <strain evidence="8">NBRC 14913</strain>
    </source>
</reference>
<feature type="transmembrane region" description="Helical" evidence="7">
    <location>
        <begin position="47"/>
        <end position="67"/>
    </location>
</feature>
<evidence type="ECO:0000313" key="9">
    <source>
        <dbReference type="Proteomes" id="UP000680865"/>
    </source>
</evidence>
<feature type="transmembrane region" description="Helical" evidence="7">
    <location>
        <begin position="131"/>
        <end position="148"/>
    </location>
</feature>
<evidence type="ECO:0000256" key="3">
    <source>
        <dbReference type="ARBA" id="ARBA00022692"/>
    </source>
</evidence>
<dbReference type="Pfam" id="PF13520">
    <property type="entry name" value="AA_permease_2"/>
    <property type="match status" value="1"/>
</dbReference>
<evidence type="ECO:0000256" key="1">
    <source>
        <dbReference type="ARBA" id="ARBA00004651"/>
    </source>
</evidence>
<feature type="transmembrane region" description="Helical" evidence="7">
    <location>
        <begin position="326"/>
        <end position="347"/>
    </location>
</feature>
<dbReference type="AlphaFoldDB" id="A0A919VQT8"/>
<name>A0A919VQT8_9ACTN</name>
<evidence type="ECO:0000256" key="4">
    <source>
        <dbReference type="ARBA" id="ARBA00022989"/>
    </source>
</evidence>
<dbReference type="PANTHER" id="PTHR42770">
    <property type="entry name" value="AMINO ACID TRANSPORTER-RELATED"/>
    <property type="match status" value="1"/>
</dbReference>
<protein>
    <submittedName>
        <fullName evidence="8">Amino acid permease</fullName>
    </submittedName>
</protein>
<feature type="compositionally biased region" description="Acidic residues" evidence="6">
    <location>
        <begin position="433"/>
        <end position="445"/>
    </location>
</feature>
<sequence>MATPVTSTTSLTRSLRAPGLIVHYVSSVIGVGVLIIPGHAAEAAGPLSLLAWLLLIVYSYPFALIFARLSMLYPTSRGIPEFIERAFGRRPAQISSVFLVLTLLVANPVLGLAAIRYLFTIWDPDPSNLTVIGYGFLVVLASILFNLLGIKVSTRLQATLLTVLVAFLVVVIAVSLPHAEPANLTPFAPHGWGALGSALIICFFGFIGWENAAPVAEEVVDPPRTFPRAIFLAVFLVGALYFLMAVTVILVVPADVASGEQITAFTTLLKIASGQSIAIVGNIVAVVLLILATNAWVLGTSRVIYATARDGLLPSALTRVSRRNGVPYGALLFLIPGYGVFLGILALTGRDETLIITASSAAFLLIFLVTFLAARKLLVGRGIRALNMTIIVVTVVIIPFFRDSLLYAVAFFLIAFLLITMRRRTTTPTAEEPSAEEPSAEEPSAEEVSSRD</sequence>
<keyword evidence="9" id="KW-1185">Reference proteome</keyword>
<dbReference type="EMBL" id="BOQP01000016">
    <property type="protein sequence ID" value="GIM72926.1"/>
    <property type="molecule type" value="Genomic_DNA"/>
</dbReference>
<evidence type="ECO:0000256" key="2">
    <source>
        <dbReference type="ARBA" id="ARBA00022475"/>
    </source>
</evidence>
<dbReference type="GO" id="GO:0005886">
    <property type="term" value="C:plasma membrane"/>
    <property type="evidence" value="ECO:0007669"/>
    <property type="project" value="UniProtKB-SubCell"/>
</dbReference>